<sequence length="69" mass="8653">MQSWIVWMWCCNNFLRRYVNTKVMLNYCVSKKMFFRSVFYTFATKEVNIETVLSSLLWVMNTRYRKIWF</sequence>
<comment type="caution">
    <text evidence="1">The sequence shown here is derived from an EMBL/GenBank/DDBJ whole genome shotgun (WGS) entry which is preliminary data.</text>
</comment>
<name>R9LEX3_9BACL</name>
<dbReference type="EMBL" id="ASSZ01000013">
    <property type="protein sequence ID" value="EOS57133.1"/>
    <property type="molecule type" value="Genomic_DNA"/>
</dbReference>
<reference evidence="1 2" key="1">
    <citation type="submission" date="2013-04" db="EMBL/GenBank/DDBJ databases">
        <title>The Genome Sequence of Paenibacillus barengoltzii G22.</title>
        <authorList>
            <consortium name="The Broad Institute Genomics Platform"/>
            <consortium name="The Broad Institute Genome Sequencing Center for Infectious Disease"/>
            <person name="Earl A."/>
            <person name="Xavier R."/>
            <person name="Elson C."/>
            <person name="Duck W."/>
            <person name="Walker B."/>
            <person name="Young S."/>
            <person name="Zeng Q."/>
            <person name="Gargeya S."/>
            <person name="Fitzgerald M."/>
            <person name="Haas B."/>
            <person name="Abouelleil A."/>
            <person name="Allen A.W."/>
            <person name="Alvarado L."/>
            <person name="Arachchi H.M."/>
            <person name="Berlin A.M."/>
            <person name="Chapman S.B."/>
            <person name="Gainer-Dewar J."/>
            <person name="Goldberg J."/>
            <person name="Griggs A."/>
            <person name="Gujja S."/>
            <person name="Hansen M."/>
            <person name="Howarth C."/>
            <person name="Imamovic A."/>
            <person name="Ireland A."/>
            <person name="Larimer J."/>
            <person name="McCowan C."/>
            <person name="Murphy C."/>
            <person name="Pearson M."/>
            <person name="Poon T.W."/>
            <person name="Priest M."/>
            <person name="Roberts A."/>
            <person name="Saif S."/>
            <person name="Shea T."/>
            <person name="Sisk P."/>
            <person name="Sykes S."/>
            <person name="Wortman J."/>
            <person name="Nusbaum C."/>
            <person name="Birren B."/>
        </authorList>
    </citation>
    <scope>NUCLEOTIDE SEQUENCE [LARGE SCALE GENOMIC DNA]</scope>
    <source>
        <strain evidence="1 2">G22</strain>
    </source>
</reference>
<evidence type="ECO:0000313" key="2">
    <source>
        <dbReference type="Proteomes" id="UP000019598"/>
    </source>
</evidence>
<dbReference type="Proteomes" id="UP000019598">
    <property type="component" value="Unassembled WGS sequence"/>
</dbReference>
<dbReference type="AlphaFoldDB" id="R9LEX3"/>
<dbReference type="STRING" id="1235795.C812_01453"/>
<organism evidence="1 2">
    <name type="scientific">Paenibacillus barengoltzii G22</name>
    <dbReference type="NCBI Taxonomy" id="1235795"/>
    <lineage>
        <taxon>Bacteria</taxon>
        <taxon>Bacillati</taxon>
        <taxon>Bacillota</taxon>
        <taxon>Bacilli</taxon>
        <taxon>Bacillales</taxon>
        <taxon>Paenibacillaceae</taxon>
        <taxon>Paenibacillus</taxon>
    </lineage>
</organism>
<dbReference type="HOGENOM" id="CLU_2771931_0_0_9"/>
<proteinExistence type="predicted"/>
<protein>
    <submittedName>
        <fullName evidence="1">Uncharacterized protein</fullName>
    </submittedName>
</protein>
<accession>R9LEX3</accession>
<evidence type="ECO:0000313" key="1">
    <source>
        <dbReference type="EMBL" id="EOS57133.1"/>
    </source>
</evidence>
<gene>
    <name evidence="1" type="ORF">C812_01453</name>
</gene>